<evidence type="ECO:0000313" key="2">
    <source>
        <dbReference type="EMBL" id="TWR25223.1"/>
    </source>
</evidence>
<keyword evidence="3" id="KW-1185">Reference proteome</keyword>
<dbReference type="AlphaFoldDB" id="A0A563U0Z0"/>
<dbReference type="Proteomes" id="UP000320042">
    <property type="component" value="Unassembled WGS sequence"/>
</dbReference>
<evidence type="ECO:0008006" key="4">
    <source>
        <dbReference type="Google" id="ProtNLM"/>
    </source>
</evidence>
<protein>
    <recommendedName>
        <fullName evidence="4">GLPGLI family protein</fullName>
    </recommendedName>
</protein>
<sequence>MKSFLTCILLITSFLAIGQTKTISGIAMDTTYGRMKVRIVKNDTLEKFSKALSSSIEQADTIPLNILKQKIEVYKSILDDKAYHTLTDSTGKFSIEANINDSLTFSSFNHNPAKYSVKDLLKMSNIYIRLKPIPCEPYVRCKDTIPKNTYAFVAEKIEVKRLNRNYCGIMVMFNGEYSAKYRIVKNIYGNFKSDTINFTAYDHYGKPAFSRHRYVLLFVSQYCNKLIHNQYQYFEVYPTADGRWATPGDPYRYDSYVKEKSIKAQPVMFENKLLFSIKKARKNYLSNYEKPYYQIIHGEARPLLGTYAEDLFKIKKQGALKRLNLK</sequence>
<dbReference type="RefSeq" id="WP_146383194.1">
    <property type="nucleotide sequence ID" value="NZ_VOEJ01000009.1"/>
</dbReference>
<name>A0A563U0Z0_9SPHI</name>
<feature type="chain" id="PRO_5022203052" description="GLPGLI family protein" evidence="1">
    <location>
        <begin position="19"/>
        <end position="326"/>
    </location>
</feature>
<proteinExistence type="predicted"/>
<dbReference type="OrthoDB" id="6023725at2"/>
<evidence type="ECO:0000256" key="1">
    <source>
        <dbReference type="SAM" id="SignalP"/>
    </source>
</evidence>
<keyword evidence="1" id="KW-0732">Signal</keyword>
<dbReference type="EMBL" id="VOEJ01000009">
    <property type="protein sequence ID" value="TWR25223.1"/>
    <property type="molecule type" value="Genomic_DNA"/>
</dbReference>
<feature type="signal peptide" evidence="1">
    <location>
        <begin position="1"/>
        <end position="18"/>
    </location>
</feature>
<gene>
    <name evidence="2" type="ORF">FPZ43_17285</name>
</gene>
<organism evidence="2 3">
    <name type="scientific">Mucilaginibacter pallidiroseus</name>
    <dbReference type="NCBI Taxonomy" id="2599295"/>
    <lineage>
        <taxon>Bacteria</taxon>
        <taxon>Pseudomonadati</taxon>
        <taxon>Bacteroidota</taxon>
        <taxon>Sphingobacteriia</taxon>
        <taxon>Sphingobacteriales</taxon>
        <taxon>Sphingobacteriaceae</taxon>
        <taxon>Mucilaginibacter</taxon>
    </lineage>
</organism>
<comment type="caution">
    <text evidence="2">The sequence shown here is derived from an EMBL/GenBank/DDBJ whole genome shotgun (WGS) entry which is preliminary data.</text>
</comment>
<accession>A0A563U0Z0</accession>
<evidence type="ECO:0000313" key="3">
    <source>
        <dbReference type="Proteomes" id="UP000320042"/>
    </source>
</evidence>
<reference evidence="2 3" key="1">
    <citation type="submission" date="2019-07" db="EMBL/GenBank/DDBJ databases">
        <authorList>
            <person name="Kim J."/>
        </authorList>
    </citation>
    <scope>NUCLEOTIDE SEQUENCE [LARGE SCALE GENOMIC DNA]</scope>
    <source>
        <strain evidence="3">dk17</strain>
    </source>
</reference>